<accession>A0A6J4VXY9</accession>
<dbReference type="InterPro" id="IPR029016">
    <property type="entry name" value="GAF-like_dom_sf"/>
</dbReference>
<dbReference type="InterPro" id="IPR003018">
    <property type="entry name" value="GAF"/>
</dbReference>
<evidence type="ECO:0000259" key="1">
    <source>
        <dbReference type="Pfam" id="PF13185"/>
    </source>
</evidence>
<dbReference type="Gene3D" id="3.30.450.40">
    <property type="match status" value="1"/>
</dbReference>
<dbReference type="Pfam" id="PF13185">
    <property type="entry name" value="GAF_2"/>
    <property type="match status" value="1"/>
</dbReference>
<feature type="domain" description="GAF" evidence="1">
    <location>
        <begin position="39"/>
        <end position="184"/>
    </location>
</feature>
<organism evidence="2">
    <name type="scientific">uncultured Synechococcales cyanobacterium</name>
    <dbReference type="NCBI Taxonomy" id="1936017"/>
    <lineage>
        <taxon>Bacteria</taxon>
        <taxon>Bacillati</taxon>
        <taxon>Cyanobacteriota</taxon>
        <taxon>Cyanophyceae</taxon>
        <taxon>Synechococcales</taxon>
        <taxon>environmental samples</taxon>
    </lineage>
</organism>
<name>A0A6J4VXY9_9CYAN</name>
<dbReference type="SUPFAM" id="SSF55781">
    <property type="entry name" value="GAF domain-like"/>
    <property type="match status" value="1"/>
</dbReference>
<gene>
    <name evidence="2" type="ORF">AVDCRST_MAG81-4870</name>
</gene>
<dbReference type="AlphaFoldDB" id="A0A6J4VXY9"/>
<protein>
    <recommendedName>
        <fullName evidence="1">GAF domain-containing protein</fullName>
    </recommendedName>
</protein>
<sequence>MPDEEHSVHQNIYRNVVTGATPNPVIPNPDAIDEEFTDAANRVLSKAVELIRVLIGAHQSAIAIIVQEDWSSIRKYFSLSEKYAAWANYNTPATGYGTHGWLLRHNRPVRMTQAELEAHPEWKGFGTEAGKHPPMRGWLSAPIVGRDGTNWGLLQLSDKYAGEFTEEDEKHFISFAGLVSETLEALWDVRNLRKSAPAG</sequence>
<reference evidence="2" key="1">
    <citation type="submission" date="2020-02" db="EMBL/GenBank/DDBJ databases">
        <authorList>
            <person name="Meier V. D."/>
        </authorList>
    </citation>
    <scope>NUCLEOTIDE SEQUENCE</scope>
    <source>
        <strain evidence="2">AVDCRST_MAG81</strain>
    </source>
</reference>
<dbReference type="EMBL" id="CADCWO010000252">
    <property type="protein sequence ID" value="CAA9589841.1"/>
    <property type="molecule type" value="Genomic_DNA"/>
</dbReference>
<evidence type="ECO:0000313" key="2">
    <source>
        <dbReference type="EMBL" id="CAA9589841.1"/>
    </source>
</evidence>
<proteinExistence type="predicted"/>